<name>A0A9P4INX6_9PEZI</name>
<feature type="compositionally biased region" description="Basic residues" evidence="1">
    <location>
        <begin position="10"/>
        <end position="19"/>
    </location>
</feature>
<feature type="compositionally biased region" description="Polar residues" evidence="1">
    <location>
        <begin position="38"/>
        <end position="52"/>
    </location>
</feature>
<reference evidence="2" key="1">
    <citation type="journal article" date="2020" name="Stud. Mycol.">
        <title>101 Dothideomycetes genomes: a test case for predicting lifestyles and emergence of pathogens.</title>
        <authorList>
            <person name="Haridas S."/>
            <person name="Albert R."/>
            <person name="Binder M."/>
            <person name="Bloem J."/>
            <person name="Labutti K."/>
            <person name="Salamov A."/>
            <person name="Andreopoulos B."/>
            <person name="Baker S."/>
            <person name="Barry K."/>
            <person name="Bills G."/>
            <person name="Bluhm B."/>
            <person name="Cannon C."/>
            <person name="Castanera R."/>
            <person name="Culley D."/>
            <person name="Daum C."/>
            <person name="Ezra D."/>
            <person name="Gonzalez J."/>
            <person name="Henrissat B."/>
            <person name="Kuo A."/>
            <person name="Liang C."/>
            <person name="Lipzen A."/>
            <person name="Lutzoni F."/>
            <person name="Magnuson J."/>
            <person name="Mondo S."/>
            <person name="Nolan M."/>
            <person name="Ohm R."/>
            <person name="Pangilinan J."/>
            <person name="Park H.-J."/>
            <person name="Ramirez L."/>
            <person name="Alfaro M."/>
            <person name="Sun H."/>
            <person name="Tritt A."/>
            <person name="Yoshinaga Y."/>
            <person name="Zwiers L.-H."/>
            <person name="Turgeon B."/>
            <person name="Goodwin S."/>
            <person name="Spatafora J."/>
            <person name="Crous P."/>
            <person name="Grigoriev I."/>
        </authorList>
    </citation>
    <scope>NUCLEOTIDE SEQUENCE</scope>
    <source>
        <strain evidence="2">CBS 133067</strain>
    </source>
</reference>
<organism evidence="2 3">
    <name type="scientific">Rhizodiscina lignyota</name>
    <dbReference type="NCBI Taxonomy" id="1504668"/>
    <lineage>
        <taxon>Eukaryota</taxon>
        <taxon>Fungi</taxon>
        <taxon>Dikarya</taxon>
        <taxon>Ascomycota</taxon>
        <taxon>Pezizomycotina</taxon>
        <taxon>Dothideomycetes</taxon>
        <taxon>Pleosporomycetidae</taxon>
        <taxon>Aulographales</taxon>
        <taxon>Rhizodiscinaceae</taxon>
        <taxon>Rhizodiscina</taxon>
    </lineage>
</organism>
<comment type="caution">
    <text evidence="2">The sequence shown here is derived from an EMBL/GenBank/DDBJ whole genome shotgun (WGS) entry which is preliminary data.</text>
</comment>
<evidence type="ECO:0000256" key="1">
    <source>
        <dbReference type="SAM" id="MobiDB-lite"/>
    </source>
</evidence>
<dbReference type="EMBL" id="ML978123">
    <property type="protein sequence ID" value="KAF2101581.1"/>
    <property type="molecule type" value="Genomic_DNA"/>
</dbReference>
<feature type="compositionally biased region" description="Polar residues" evidence="1">
    <location>
        <begin position="22"/>
        <end position="31"/>
    </location>
</feature>
<keyword evidence="3" id="KW-1185">Reference proteome</keyword>
<accession>A0A9P4INX6</accession>
<dbReference type="Proteomes" id="UP000799772">
    <property type="component" value="Unassembled WGS sequence"/>
</dbReference>
<dbReference type="AlphaFoldDB" id="A0A9P4INX6"/>
<evidence type="ECO:0000313" key="2">
    <source>
        <dbReference type="EMBL" id="KAF2101581.1"/>
    </source>
</evidence>
<sequence length="177" mass="19464">MSRAAQSPVTHHHHHHHHHVTSDTPAHPSSDNPHHNRGSSQQCSRNAPSKATRQGGALASEIIASLFPIRQNFHKSTATAKRSIAPAFAAYITRVICHDQPVERYSSQATPPRRNWRAHMETTRAMTGWPRLHGHARHVTHACVPVPAPGRRRGPADLIDCCTRLVEIINASQGAGC</sequence>
<proteinExistence type="predicted"/>
<protein>
    <submittedName>
        <fullName evidence="2">Uncharacterized protein</fullName>
    </submittedName>
</protein>
<evidence type="ECO:0000313" key="3">
    <source>
        <dbReference type="Proteomes" id="UP000799772"/>
    </source>
</evidence>
<feature type="region of interest" description="Disordered" evidence="1">
    <location>
        <begin position="1"/>
        <end position="56"/>
    </location>
</feature>
<gene>
    <name evidence="2" type="ORF">NA57DRAFT_53537</name>
</gene>